<dbReference type="OrthoDB" id="5978902at2759"/>
<feature type="non-terminal residue" evidence="2">
    <location>
        <position position="1"/>
    </location>
</feature>
<feature type="region of interest" description="Disordered" evidence="1">
    <location>
        <begin position="37"/>
        <end position="143"/>
    </location>
</feature>
<evidence type="ECO:0000313" key="3">
    <source>
        <dbReference type="Proteomes" id="UP001152795"/>
    </source>
</evidence>
<dbReference type="EMBL" id="CACRXK020026177">
    <property type="protein sequence ID" value="CAB4040023.1"/>
    <property type="molecule type" value="Genomic_DNA"/>
</dbReference>
<protein>
    <submittedName>
        <fullName evidence="2">Uncharacterized protein</fullName>
    </submittedName>
</protein>
<gene>
    <name evidence="2" type="ORF">PACLA_8A080540</name>
</gene>
<comment type="caution">
    <text evidence="2">The sequence shown here is derived from an EMBL/GenBank/DDBJ whole genome shotgun (WGS) entry which is preliminary data.</text>
</comment>
<feature type="compositionally biased region" description="Basic residues" evidence="1">
    <location>
        <begin position="123"/>
        <end position="138"/>
    </location>
</feature>
<feature type="compositionally biased region" description="Low complexity" evidence="1">
    <location>
        <begin position="38"/>
        <end position="56"/>
    </location>
</feature>
<proteinExistence type="predicted"/>
<feature type="non-terminal residue" evidence="2">
    <location>
        <position position="246"/>
    </location>
</feature>
<name>A0A6S7LPE7_PARCT</name>
<evidence type="ECO:0000256" key="1">
    <source>
        <dbReference type="SAM" id="MobiDB-lite"/>
    </source>
</evidence>
<reference evidence="2" key="1">
    <citation type="submission" date="2020-04" db="EMBL/GenBank/DDBJ databases">
        <authorList>
            <person name="Alioto T."/>
            <person name="Alioto T."/>
            <person name="Gomez Garrido J."/>
        </authorList>
    </citation>
    <scope>NUCLEOTIDE SEQUENCE</scope>
    <source>
        <strain evidence="2">A484AB</strain>
    </source>
</reference>
<dbReference type="Proteomes" id="UP001152795">
    <property type="component" value="Unassembled WGS sequence"/>
</dbReference>
<organism evidence="2 3">
    <name type="scientific">Paramuricea clavata</name>
    <name type="common">Red gorgonian</name>
    <name type="synonym">Violescent sea-whip</name>
    <dbReference type="NCBI Taxonomy" id="317549"/>
    <lineage>
        <taxon>Eukaryota</taxon>
        <taxon>Metazoa</taxon>
        <taxon>Cnidaria</taxon>
        <taxon>Anthozoa</taxon>
        <taxon>Octocorallia</taxon>
        <taxon>Malacalcyonacea</taxon>
        <taxon>Plexauridae</taxon>
        <taxon>Paramuricea</taxon>
    </lineage>
</organism>
<keyword evidence="3" id="KW-1185">Reference proteome</keyword>
<dbReference type="AlphaFoldDB" id="A0A6S7LPE7"/>
<evidence type="ECO:0000313" key="2">
    <source>
        <dbReference type="EMBL" id="CAB4040023.1"/>
    </source>
</evidence>
<feature type="compositionally biased region" description="Basic and acidic residues" evidence="1">
    <location>
        <begin position="68"/>
        <end position="122"/>
    </location>
</feature>
<sequence length="246" mass="28066">RKTSTTPLTAPLSINIPSSQLLSSERVSPVLSEILVYPSASDNSNKPKNNKVKLPNFMTSESSMKILQDQKLKKARELAEKQKRLREREEKREAKKKNDNEREKEREARKKEREKMKNEKGEKKARRARKGKPKKRQRINTGGDRMAKIVIENAVIKGYHVFQIRPPLNLSLPVTKEYGNKHDPSACLVWVPELHFIPEAVWYTVTDAKRGETVQTIAGLPIGRIPWGLSKCFSELLSSSDTIAID</sequence>
<accession>A0A6S7LPE7</accession>